<keyword evidence="5" id="KW-1185">Reference proteome</keyword>
<reference evidence="4 5" key="1">
    <citation type="submission" date="2024-09" db="EMBL/GenBank/DDBJ databases">
        <authorList>
            <person name="Sun Q."/>
            <person name="Mori K."/>
        </authorList>
    </citation>
    <scope>NUCLEOTIDE SEQUENCE [LARGE SCALE GENOMIC DNA]</scope>
    <source>
        <strain evidence="4 5">CCM 3426</strain>
    </source>
</reference>
<organism evidence="4 5">
    <name type="scientific">Nonomuraea spiralis</name>
    <dbReference type="NCBI Taxonomy" id="46182"/>
    <lineage>
        <taxon>Bacteria</taxon>
        <taxon>Bacillati</taxon>
        <taxon>Actinomycetota</taxon>
        <taxon>Actinomycetes</taxon>
        <taxon>Streptosporangiales</taxon>
        <taxon>Streptosporangiaceae</taxon>
        <taxon>Nonomuraea</taxon>
    </lineage>
</organism>
<dbReference type="RefSeq" id="WP_229825067.1">
    <property type="nucleotide sequence ID" value="NZ_BMRC01000048.1"/>
</dbReference>
<feature type="domain" description="DUF4190" evidence="3">
    <location>
        <begin position="125"/>
        <end position="186"/>
    </location>
</feature>
<evidence type="ECO:0000256" key="2">
    <source>
        <dbReference type="SAM" id="Phobius"/>
    </source>
</evidence>
<feature type="compositionally biased region" description="Low complexity" evidence="1">
    <location>
        <begin position="98"/>
        <end position="115"/>
    </location>
</feature>
<keyword evidence="2" id="KW-0812">Transmembrane</keyword>
<feature type="compositionally biased region" description="Gly residues" evidence="1">
    <location>
        <begin position="1"/>
        <end position="59"/>
    </location>
</feature>
<dbReference type="Pfam" id="PF13828">
    <property type="entry name" value="DUF4190"/>
    <property type="match status" value="1"/>
</dbReference>
<gene>
    <name evidence="4" type="ORF">ACFFV7_25885</name>
</gene>
<dbReference type="InterPro" id="IPR025241">
    <property type="entry name" value="DUF4190"/>
</dbReference>
<feature type="region of interest" description="Disordered" evidence="1">
    <location>
        <begin position="1"/>
        <end position="120"/>
    </location>
</feature>
<name>A0ABV5IJD9_9ACTN</name>
<accession>A0ABV5IJD9</accession>
<dbReference type="EMBL" id="JBHMEI010000018">
    <property type="protein sequence ID" value="MFB9204649.1"/>
    <property type="molecule type" value="Genomic_DNA"/>
</dbReference>
<sequence>MSYGDQGGSGGYGSQPPGGGYGQQPPTGGGGYGQGPGYGQQPPSGGGYGQQPPSGGGYGYNQQPPSHPQEPLGYGQQPQPPSGGYAQPGYGQQGYGQQGYSQQGYSQPGYGQYGPPQQPRSTNGMAVASLILGIVGLITCGATSIIGVVLGHIALSRIKRTGEEGQGMAMGGLVTSYIMVALFVLFWIFFGGFWLTLIGLGSAASVSDYS</sequence>
<feature type="compositionally biased region" description="Low complexity" evidence="1">
    <location>
        <begin position="73"/>
        <end position="90"/>
    </location>
</feature>
<evidence type="ECO:0000313" key="4">
    <source>
        <dbReference type="EMBL" id="MFB9204649.1"/>
    </source>
</evidence>
<feature type="transmembrane region" description="Helical" evidence="2">
    <location>
        <begin position="167"/>
        <end position="190"/>
    </location>
</feature>
<evidence type="ECO:0000256" key="1">
    <source>
        <dbReference type="SAM" id="MobiDB-lite"/>
    </source>
</evidence>
<comment type="caution">
    <text evidence="4">The sequence shown here is derived from an EMBL/GenBank/DDBJ whole genome shotgun (WGS) entry which is preliminary data.</text>
</comment>
<evidence type="ECO:0000259" key="3">
    <source>
        <dbReference type="Pfam" id="PF13828"/>
    </source>
</evidence>
<feature type="transmembrane region" description="Helical" evidence="2">
    <location>
        <begin position="125"/>
        <end position="155"/>
    </location>
</feature>
<keyword evidence="2" id="KW-0472">Membrane</keyword>
<dbReference type="Proteomes" id="UP001589647">
    <property type="component" value="Unassembled WGS sequence"/>
</dbReference>
<proteinExistence type="predicted"/>
<keyword evidence="2" id="KW-1133">Transmembrane helix</keyword>
<evidence type="ECO:0000313" key="5">
    <source>
        <dbReference type="Proteomes" id="UP001589647"/>
    </source>
</evidence>
<protein>
    <submittedName>
        <fullName evidence="4">DUF4190 domain-containing protein</fullName>
    </submittedName>
</protein>